<dbReference type="NCBIfam" id="NF001884">
    <property type="entry name" value="PRK00630.1"/>
    <property type="match status" value="1"/>
</dbReference>
<evidence type="ECO:0000256" key="4">
    <source>
        <dbReference type="ARBA" id="ARBA00023015"/>
    </source>
</evidence>
<keyword evidence="6 7" id="KW-0804">Transcription</keyword>
<keyword evidence="5 7" id="KW-0238">DNA-binding</keyword>
<keyword evidence="2 7" id="KW-0533">Nickel</keyword>
<dbReference type="EMBL" id="MFGW01000003">
    <property type="protein sequence ID" value="OGF68296.1"/>
    <property type="molecule type" value="Genomic_DNA"/>
</dbReference>
<dbReference type="Proteomes" id="UP000178943">
    <property type="component" value="Unassembled WGS sequence"/>
</dbReference>
<dbReference type="Pfam" id="PF08753">
    <property type="entry name" value="NikR_C"/>
    <property type="match status" value="1"/>
</dbReference>
<evidence type="ECO:0000313" key="10">
    <source>
        <dbReference type="EMBL" id="OGF68296.1"/>
    </source>
</evidence>
<dbReference type="InterPro" id="IPR013321">
    <property type="entry name" value="Arc_rbn_hlx_hlx"/>
</dbReference>
<organism evidence="10 11">
    <name type="scientific">Candidatus Fischerbacteria bacterium RBG_13_37_8</name>
    <dbReference type="NCBI Taxonomy" id="1817863"/>
    <lineage>
        <taxon>Bacteria</taxon>
        <taxon>Candidatus Fischeribacteriota</taxon>
    </lineage>
</organism>
<sequence>MSQLVRFGVSVEKTLLEKFDRLIKEKNYVNRSEALRDLIRRELVEKHWQGTDEIAGALTIIYNHHKRELLNKIIEVQHEFQKVIISTTHIHLDHDNCMEIIAVKGNPSRVKKLSESLTSIKGVKHGVLSIAGTGSDLK</sequence>
<evidence type="ECO:0000256" key="3">
    <source>
        <dbReference type="ARBA" id="ARBA00022723"/>
    </source>
</evidence>
<dbReference type="PANTHER" id="PTHR34719">
    <property type="entry name" value="NICKEL-RESPONSIVE REGULATOR"/>
    <property type="match status" value="1"/>
</dbReference>
<evidence type="ECO:0000259" key="8">
    <source>
        <dbReference type="Pfam" id="PF01402"/>
    </source>
</evidence>
<dbReference type="Gene3D" id="1.10.1220.10">
    <property type="entry name" value="Met repressor-like"/>
    <property type="match status" value="1"/>
</dbReference>
<reference evidence="10 11" key="1">
    <citation type="journal article" date="2016" name="Nat. Commun.">
        <title>Thousands of microbial genomes shed light on interconnected biogeochemical processes in an aquifer system.</title>
        <authorList>
            <person name="Anantharaman K."/>
            <person name="Brown C.T."/>
            <person name="Hug L.A."/>
            <person name="Sharon I."/>
            <person name="Castelle C.J."/>
            <person name="Probst A.J."/>
            <person name="Thomas B.C."/>
            <person name="Singh A."/>
            <person name="Wilkins M.J."/>
            <person name="Karaoz U."/>
            <person name="Brodie E.L."/>
            <person name="Williams K.H."/>
            <person name="Hubbard S.S."/>
            <person name="Banfield J.F."/>
        </authorList>
    </citation>
    <scope>NUCLEOTIDE SEQUENCE [LARGE SCALE GENOMIC DNA]</scope>
</reference>
<dbReference type="InterPro" id="IPR045865">
    <property type="entry name" value="ACT-like_dom_sf"/>
</dbReference>
<proteinExistence type="inferred from homology"/>
<dbReference type="SUPFAM" id="SSF55021">
    <property type="entry name" value="ACT-like"/>
    <property type="match status" value="1"/>
</dbReference>
<dbReference type="SUPFAM" id="SSF47598">
    <property type="entry name" value="Ribbon-helix-helix"/>
    <property type="match status" value="1"/>
</dbReference>
<dbReference type="InterPro" id="IPR002145">
    <property type="entry name" value="CopG"/>
</dbReference>
<evidence type="ECO:0000256" key="6">
    <source>
        <dbReference type="ARBA" id="ARBA00023163"/>
    </source>
</evidence>
<dbReference type="STRING" id="1817863.A2Y62_11350"/>
<feature type="domain" description="Transcription factor NikR nickel binding C-terminal" evidence="9">
    <location>
        <begin position="55"/>
        <end position="130"/>
    </location>
</feature>
<comment type="function">
    <text evidence="7">Transcriptional regulator.</text>
</comment>
<feature type="binding site" evidence="7">
    <location>
        <position position="78"/>
    </location>
    <ligand>
        <name>Ni(2+)</name>
        <dbReference type="ChEBI" id="CHEBI:49786"/>
    </ligand>
</feature>
<dbReference type="Pfam" id="PF01402">
    <property type="entry name" value="RHH_1"/>
    <property type="match status" value="1"/>
</dbReference>
<dbReference type="InterPro" id="IPR014864">
    <property type="entry name" value="TF_NikR_Ni-bd_C"/>
</dbReference>
<comment type="caution">
    <text evidence="10">The sequence shown here is derived from an EMBL/GenBank/DDBJ whole genome shotgun (WGS) entry which is preliminary data.</text>
</comment>
<evidence type="ECO:0000313" key="11">
    <source>
        <dbReference type="Proteomes" id="UP000178943"/>
    </source>
</evidence>
<dbReference type="Gene3D" id="3.30.70.1150">
    <property type="entry name" value="ACT-like. Chain A, domain 2"/>
    <property type="match status" value="1"/>
</dbReference>
<feature type="binding site" evidence="7">
    <location>
        <position position="91"/>
    </location>
    <ligand>
        <name>Ni(2+)</name>
        <dbReference type="ChEBI" id="CHEBI:49786"/>
    </ligand>
</feature>
<evidence type="ECO:0000256" key="7">
    <source>
        <dbReference type="HAMAP-Rule" id="MF_00476"/>
    </source>
</evidence>
<dbReference type="AlphaFoldDB" id="A0A1F5VXU8"/>
<evidence type="ECO:0000259" key="9">
    <source>
        <dbReference type="Pfam" id="PF08753"/>
    </source>
</evidence>
<keyword evidence="3 7" id="KW-0479">Metal-binding</keyword>
<comment type="cofactor">
    <cofactor evidence="7">
        <name>Ni(2+)</name>
        <dbReference type="ChEBI" id="CHEBI:49786"/>
    </cofactor>
    <text evidence="7">Binds 1 nickel ion per subunit.</text>
</comment>
<dbReference type="HAMAP" id="MF_00476">
    <property type="entry name" value="NikR"/>
    <property type="match status" value="1"/>
</dbReference>
<dbReference type="GO" id="GO:0003677">
    <property type="term" value="F:DNA binding"/>
    <property type="evidence" value="ECO:0007669"/>
    <property type="project" value="UniProtKB-KW"/>
</dbReference>
<dbReference type="InterPro" id="IPR050192">
    <property type="entry name" value="CopG/NikR_regulator"/>
</dbReference>
<dbReference type="GO" id="GO:0016151">
    <property type="term" value="F:nickel cation binding"/>
    <property type="evidence" value="ECO:0007669"/>
    <property type="project" value="UniProtKB-UniRule"/>
</dbReference>
<dbReference type="InterPro" id="IPR022988">
    <property type="entry name" value="Ni_resp_reg_NikR"/>
</dbReference>
<dbReference type="PANTHER" id="PTHR34719:SF2">
    <property type="entry name" value="NICKEL-RESPONSIVE REGULATOR"/>
    <property type="match status" value="1"/>
</dbReference>
<dbReference type="GO" id="GO:0010045">
    <property type="term" value="P:response to nickel cation"/>
    <property type="evidence" value="ECO:0007669"/>
    <property type="project" value="InterPro"/>
</dbReference>
<evidence type="ECO:0000256" key="1">
    <source>
        <dbReference type="ARBA" id="ARBA00008478"/>
    </source>
</evidence>
<feature type="domain" description="Ribbon-helix-helix protein CopG" evidence="8">
    <location>
        <begin position="5"/>
        <end position="45"/>
    </location>
</feature>
<gene>
    <name evidence="10" type="ORF">A2Y62_11350</name>
</gene>
<comment type="similarity">
    <text evidence="1 7">Belongs to the transcriptional regulatory CopG/NikR family.</text>
</comment>
<dbReference type="GO" id="GO:0003700">
    <property type="term" value="F:DNA-binding transcription factor activity"/>
    <property type="evidence" value="ECO:0007669"/>
    <property type="project" value="UniProtKB-UniRule"/>
</dbReference>
<protein>
    <recommendedName>
        <fullName evidence="7">Putative nickel-responsive regulator</fullName>
    </recommendedName>
</protein>
<dbReference type="CDD" id="cd22231">
    <property type="entry name" value="RHH_NikR_HicB-like"/>
    <property type="match status" value="1"/>
</dbReference>
<accession>A0A1F5VXU8</accession>
<name>A0A1F5VXU8_9BACT</name>
<dbReference type="NCBIfam" id="NF003381">
    <property type="entry name" value="PRK04460.1"/>
    <property type="match status" value="1"/>
</dbReference>
<feature type="binding site" evidence="7">
    <location>
        <position position="89"/>
    </location>
    <ligand>
        <name>Ni(2+)</name>
        <dbReference type="ChEBI" id="CHEBI:49786"/>
    </ligand>
</feature>
<dbReference type="NCBIfam" id="NF002169">
    <property type="entry name" value="PRK01002.1"/>
    <property type="match status" value="1"/>
</dbReference>
<feature type="binding site" evidence="7">
    <location>
        <position position="97"/>
    </location>
    <ligand>
        <name>Ni(2+)</name>
        <dbReference type="ChEBI" id="CHEBI:49786"/>
    </ligand>
</feature>
<dbReference type="InterPro" id="IPR027271">
    <property type="entry name" value="Acetolactate_synth/TF_NikR_C"/>
</dbReference>
<dbReference type="NCBIfam" id="NF002815">
    <property type="entry name" value="PRK02967.1"/>
    <property type="match status" value="1"/>
</dbReference>
<evidence type="ECO:0000256" key="5">
    <source>
        <dbReference type="ARBA" id="ARBA00023125"/>
    </source>
</evidence>
<dbReference type="InterPro" id="IPR010985">
    <property type="entry name" value="Ribbon_hlx_hlx"/>
</dbReference>
<evidence type="ECO:0000256" key="2">
    <source>
        <dbReference type="ARBA" id="ARBA00022596"/>
    </source>
</evidence>
<keyword evidence="4 7" id="KW-0805">Transcription regulation</keyword>